<gene>
    <name evidence="1" type="ORF">AMECASPLE_039403</name>
</gene>
<evidence type="ECO:0000313" key="1">
    <source>
        <dbReference type="EMBL" id="MEQ2305594.1"/>
    </source>
</evidence>
<proteinExistence type="predicted"/>
<keyword evidence="2" id="KW-1185">Reference proteome</keyword>
<sequence>MLHTSYLVCKQPIKRQTPFHSATSNCKVGGKEWSHSKDVITKEEFEMICRCVITGNSVPKRHGKPLQSRINPVKSIKQGMKMVNNFQHPIFCFNLFLSYGFELEKLRF</sequence>
<name>A0ABV0ZH79_9TELE</name>
<dbReference type="EMBL" id="JAHRIP010064655">
    <property type="protein sequence ID" value="MEQ2305594.1"/>
    <property type="molecule type" value="Genomic_DNA"/>
</dbReference>
<protein>
    <submittedName>
        <fullName evidence="1">Uncharacterized protein</fullName>
    </submittedName>
</protein>
<reference evidence="1 2" key="1">
    <citation type="submission" date="2021-06" db="EMBL/GenBank/DDBJ databases">
        <authorList>
            <person name="Palmer J.M."/>
        </authorList>
    </citation>
    <scope>NUCLEOTIDE SEQUENCE [LARGE SCALE GENOMIC DNA]</scope>
    <source>
        <strain evidence="1 2">AS_MEX2019</strain>
        <tissue evidence="1">Muscle</tissue>
    </source>
</reference>
<evidence type="ECO:0000313" key="2">
    <source>
        <dbReference type="Proteomes" id="UP001469553"/>
    </source>
</evidence>
<dbReference type="Proteomes" id="UP001469553">
    <property type="component" value="Unassembled WGS sequence"/>
</dbReference>
<accession>A0ABV0ZH79</accession>
<organism evidence="1 2">
    <name type="scientific">Ameca splendens</name>
    <dbReference type="NCBI Taxonomy" id="208324"/>
    <lineage>
        <taxon>Eukaryota</taxon>
        <taxon>Metazoa</taxon>
        <taxon>Chordata</taxon>
        <taxon>Craniata</taxon>
        <taxon>Vertebrata</taxon>
        <taxon>Euteleostomi</taxon>
        <taxon>Actinopterygii</taxon>
        <taxon>Neopterygii</taxon>
        <taxon>Teleostei</taxon>
        <taxon>Neoteleostei</taxon>
        <taxon>Acanthomorphata</taxon>
        <taxon>Ovalentaria</taxon>
        <taxon>Atherinomorphae</taxon>
        <taxon>Cyprinodontiformes</taxon>
        <taxon>Goodeidae</taxon>
        <taxon>Ameca</taxon>
    </lineage>
</organism>
<comment type="caution">
    <text evidence="1">The sequence shown here is derived from an EMBL/GenBank/DDBJ whole genome shotgun (WGS) entry which is preliminary data.</text>
</comment>